<accession>A0A8X7TCW6</accession>
<comment type="caution">
    <text evidence="4">The sequence shown here is derived from an EMBL/GenBank/DDBJ whole genome shotgun (WGS) entry which is preliminary data.</text>
</comment>
<feature type="coiled-coil region" evidence="1">
    <location>
        <begin position="802"/>
        <end position="843"/>
    </location>
</feature>
<dbReference type="AlphaFoldDB" id="A0A8X7TCW6"/>
<evidence type="ECO:0000256" key="2">
    <source>
        <dbReference type="SAM" id="MobiDB-lite"/>
    </source>
</evidence>
<evidence type="ECO:0000256" key="1">
    <source>
        <dbReference type="SAM" id="Coils"/>
    </source>
</evidence>
<organism evidence="4 5">
    <name type="scientific">Candida parapsilosis</name>
    <name type="common">Yeast</name>
    <dbReference type="NCBI Taxonomy" id="5480"/>
    <lineage>
        <taxon>Eukaryota</taxon>
        <taxon>Fungi</taxon>
        <taxon>Dikarya</taxon>
        <taxon>Ascomycota</taxon>
        <taxon>Saccharomycotina</taxon>
        <taxon>Pichiomycetes</taxon>
        <taxon>Debaryomycetaceae</taxon>
        <taxon>Candida/Lodderomyces clade</taxon>
        <taxon>Candida</taxon>
    </lineage>
</organism>
<dbReference type="PANTHER" id="PTHR31011:SF2">
    <property type="entry name" value="PROTEIN STB2-RELATED"/>
    <property type="match status" value="1"/>
</dbReference>
<protein>
    <recommendedName>
        <fullName evidence="3">STB6-like N-terminal domain-containing protein</fullName>
    </recommendedName>
</protein>
<feature type="domain" description="STB6-like N-terminal" evidence="3">
    <location>
        <begin position="49"/>
        <end position="222"/>
    </location>
</feature>
<evidence type="ECO:0000313" key="4">
    <source>
        <dbReference type="EMBL" id="KAF6057638.1"/>
    </source>
</evidence>
<evidence type="ECO:0000313" key="5">
    <source>
        <dbReference type="Proteomes" id="UP000590412"/>
    </source>
</evidence>
<feature type="region of interest" description="Disordered" evidence="2">
    <location>
        <begin position="577"/>
        <end position="602"/>
    </location>
</feature>
<dbReference type="EMBL" id="JABWAB010000003">
    <property type="protein sequence ID" value="KAF6057638.1"/>
    <property type="molecule type" value="Genomic_DNA"/>
</dbReference>
<dbReference type="InterPro" id="IPR059025">
    <property type="entry name" value="STB6_N"/>
</dbReference>
<dbReference type="Pfam" id="PF25995">
    <property type="entry name" value="STB6_N"/>
    <property type="match status" value="1"/>
</dbReference>
<dbReference type="Proteomes" id="UP000590412">
    <property type="component" value="Unassembled WGS sequence"/>
</dbReference>
<dbReference type="PANTHER" id="PTHR31011">
    <property type="entry name" value="PROTEIN STB2-RELATED"/>
    <property type="match status" value="1"/>
</dbReference>
<dbReference type="GO" id="GO:0070822">
    <property type="term" value="C:Sin3-type complex"/>
    <property type="evidence" value="ECO:0007669"/>
    <property type="project" value="TreeGrafter"/>
</dbReference>
<name>A0A8X7TCW6_CANPA</name>
<dbReference type="InterPro" id="IPR038919">
    <property type="entry name" value="STB2/STB2"/>
</dbReference>
<reference evidence="4" key="1">
    <citation type="submission" date="2020-03" db="EMBL/GenBank/DDBJ databases">
        <title>FDA dAtabase for Regulatory Grade micrObial Sequences (FDA-ARGOS): Supporting development and validation of Infectious Disease Dx tests.</title>
        <authorList>
            <person name="Campos J."/>
            <person name="Goldberg B."/>
            <person name="Tallon L."/>
            <person name="Sadzewicz L."/>
            <person name="Vavikolanu K."/>
            <person name="Mehta A."/>
            <person name="Aluvathingal J."/>
            <person name="Nadendla S."/>
            <person name="Nandy P."/>
            <person name="Geyer C."/>
            <person name="Yan Y."/>
            <person name="Sichtig H."/>
        </authorList>
    </citation>
    <scope>NUCLEOTIDE SEQUENCE [LARGE SCALE GENOMIC DNA]</scope>
    <source>
        <strain evidence="4">FDAARGOS_652</strain>
    </source>
</reference>
<gene>
    <name evidence="4" type="ORF">FOB60_002193</name>
</gene>
<proteinExistence type="predicted"/>
<evidence type="ECO:0000259" key="3">
    <source>
        <dbReference type="Pfam" id="PF25995"/>
    </source>
</evidence>
<keyword evidence="1" id="KW-0175">Coiled coil</keyword>
<dbReference type="OrthoDB" id="19806at2759"/>
<sequence>MSLSSSFENLQAAKQLTQNSNEPYKKNSVSSTNFVTSGNLSDNPNDFITYIIPDFNAVKYFQKDFIDSNEFYLIEESEVTGFELYLVEQWVINRHIGTIVTAFTGNESSKIAVVKFTIIKKPTKYYPIRFQEYLTELIQNHSRMKTVEKSTPTRANSDHDLLTINTISSKPPRKEKCEIKNDVCFVTNLTSLPPQLNLIPVSNGDARQMEAPFIINSDLKRLQCTGRSVSLTTDKISAACEDKFRQMYKIYNFKEPVKFAVRELVNVVQTCLFYFDLLDGRYCTGLLCVKTEEAINSWWNLIGLPHFNSKPNIKAGVLPARTVAAIISLILSIKLRLQLVGISDVPKDPFDFENFMLSVGSFQRQYKLEKTRKLDMETMNKLFTTTNSRLMSSKSSNYFSPYSGNEGLEEYDLMASPIQKSPTTKRSYGKRELKKLTNVMKTSVQDRIAAASNREPDDVKGKSGGIRNRIAKLADTMSPLDVETLDLDNLVKNYLVGKTLIKLFYGVQAGGAFTPYESADQSKSKEKRRSRANEVDSHLYTFESLRDKIIQNSNIQLSTYNSRYALGFSKRFGLQSRKNMSEERMSSTHLGPRTGGGRERSLQSSSLVDSFLQIGDDSASFDDSSSADDRRLSVHSSFKDAHKSNDPLVQFKRDLNRRNSWPTLLNKNEENLSSFVHMKDKNVLNPEVVEVSRTKPRSFSTTSIETATDPSIGSISKVSQMYLDTIDDLIKYENLRDYYFENANEHQCVSNATLGKSFQLLNIDLLKVKNLKNQVYTNKHRVLETGIADHLNYNLDTLTNTIDRLSYETRIVSKKINELEENFKIYNSKQNEAEKRLERLIGETLSHPDMKVIFTEQQRKEFAFKLTGDENFVECRKEVETMSSKVMQYLYGFFWG</sequence>